<feature type="compositionally biased region" description="Acidic residues" evidence="1">
    <location>
        <begin position="229"/>
        <end position="239"/>
    </location>
</feature>
<feature type="region of interest" description="Disordered" evidence="1">
    <location>
        <begin position="191"/>
        <end position="301"/>
    </location>
</feature>
<evidence type="ECO:0000313" key="4">
    <source>
        <dbReference type="Proteomes" id="UP001055712"/>
    </source>
</evidence>
<dbReference type="OrthoDB" id="515861at2759"/>
<feature type="compositionally biased region" description="Low complexity" evidence="1">
    <location>
        <begin position="280"/>
        <end position="296"/>
    </location>
</feature>
<dbReference type="CDD" id="cd06257">
    <property type="entry name" value="DnaJ"/>
    <property type="match status" value="1"/>
</dbReference>
<dbReference type="EMBL" id="SIDB01000009">
    <property type="protein sequence ID" value="KAI3428764.1"/>
    <property type="molecule type" value="Genomic_DNA"/>
</dbReference>
<organism evidence="3 4">
    <name type="scientific">Chlorella vulgaris</name>
    <name type="common">Green alga</name>
    <dbReference type="NCBI Taxonomy" id="3077"/>
    <lineage>
        <taxon>Eukaryota</taxon>
        <taxon>Viridiplantae</taxon>
        <taxon>Chlorophyta</taxon>
        <taxon>core chlorophytes</taxon>
        <taxon>Trebouxiophyceae</taxon>
        <taxon>Chlorellales</taxon>
        <taxon>Chlorellaceae</taxon>
        <taxon>Chlorella clade</taxon>
        <taxon>Chlorella</taxon>
    </lineage>
</organism>
<sequence>MHSKQTVSKQTLDKASSGVVSAVGLAQAAVAGSGAHAVHTAAHALIAKERHIQGTQQAVEGLHQLVEQLAAAQKGFAAQATHLPAAQQALHRALEAANAADQQLSVRQLQALCHIKQAASSSSSSSSSSARSPWWKVLGLDPAHASAADVRRQYRRLAALVHPDKCRLEAAAGAFQQLQAALQRLLRSLSAAQPGGGEHGGARPSKRPRTGSEAQHESDSSWQPGSEAECAEVEGEEDEGWFRDGGGFPWWQRWDTNQSGPEAAGDCKDCLGAETRERAQSQQAAAAQQTEQQQQQEAEEERTRLLGMSLDELRSEVRQRQASLFDPQAVDSQGRRVPMAQLQAALKRARSVLAGRVAAEAAKRAAAADGGWLP</sequence>
<dbReference type="Pfam" id="PF00226">
    <property type="entry name" value="DnaJ"/>
    <property type="match status" value="1"/>
</dbReference>
<keyword evidence="4" id="KW-1185">Reference proteome</keyword>
<feature type="domain" description="J" evidence="2">
    <location>
        <begin position="133"/>
        <end position="190"/>
    </location>
</feature>
<evidence type="ECO:0000259" key="2">
    <source>
        <dbReference type="PROSITE" id="PS50076"/>
    </source>
</evidence>
<dbReference type="InterPro" id="IPR001623">
    <property type="entry name" value="DnaJ_domain"/>
</dbReference>
<dbReference type="InterPro" id="IPR050817">
    <property type="entry name" value="DjlA_DnaK_co-chaperone"/>
</dbReference>
<feature type="compositionally biased region" description="Basic and acidic residues" evidence="1">
    <location>
        <begin position="265"/>
        <end position="279"/>
    </location>
</feature>
<reference evidence="3" key="1">
    <citation type="journal article" date="2019" name="Plant J.">
        <title>Chlorella vulgaris genome assembly and annotation reveals the molecular basis for metabolic acclimation to high light conditions.</title>
        <authorList>
            <person name="Cecchin M."/>
            <person name="Marcolungo L."/>
            <person name="Rossato M."/>
            <person name="Girolomoni L."/>
            <person name="Cosentino E."/>
            <person name="Cuine S."/>
            <person name="Li-Beisson Y."/>
            <person name="Delledonne M."/>
            <person name="Ballottari M."/>
        </authorList>
    </citation>
    <scope>NUCLEOTIDE SEQUENCE</scope>
    <source>
        <strain evidence="3">211/11P</strain>
    </source>
</reference>
<evidence type="ECO:0000313" key="3">
    <source>
        <dbReference type="EMBL" id="KAI3428764.1"/>
    </source>
</evidence>
<accession>A0A9D4TLP4</accession>
<comment type="caution">
    <text evidence="3">The sequence shown here is derived from an EMBL/GenBank/DDBJ whole genome shotgun (WGS) entry which is preliminary data.</text>
</comment>
<dbReference type="AlphaFoldDB" id="A0A9D4TLP4"/>
<reference evidence="3" key="2">
    <citation type="submission" date="2020-11" db="EMBL/GenBank/DDBJ databases">
        <authorList>
            <person name="Cecchin M."/>
            <person name="Marcolungo L."/>
            <person name="Rossato M."/>
            <person name="Girolomoni L."/>
            <person name="Cosentino E."/>
            <person name="Cuine S."/>
            <person name="Li-Beisson Y."/>
            <person name="Delledonne M."/>
            <person name="Ballottari M."/>
        </authorList>
    </citation>
    <scope>NUCLEOTIDE SEQUENCE</scope>
    <source>
        <strain evidence="3">211/11P</strain>
        <tissue evidence="3">Whole cell</tissue>
    </source>
</reference>
<name>A0A9D4TLP4_CHLVU</name>
<dbReference type="PROSITE" id="PS50076">
    <property type="entry name" value="DNAJ_2"/>
    <property type="match status" value="1"/>
</dbReference>
<protein>
    <recommendedName>
        <fullName evidence="2">J domain-containing protein</fullName>
    </recommendedName>
</protein>
<proteinExistence type="predicted"/>
<dbReference type="SUPFAM" id="SSF46565">
    <property type="entry name" value="Chaperone J-domain"/>
    <property type="match status" value="1"/>
</dbReference>
<dbReference type="SMART" id="SM00271">
    <property type="entry name" value="DnaJ"/>
    <property type="match status" value="1"/>
</dbReference>
<dbReference type="Proteomes" id="UP001055712">
    <property type="component" value="Unassembled WGS sequence"/>
</dbReference>
<dbReference type="PANTHER" id="PTHR24074">
    <property type="entry name" value="CO-CHAPERONE PROTEIN DJLA"/>
    <property type="match status" value="1"/>
</dbReference>
<dbReference type="Gene3D" id="1.10.287.110">
    <property type="entry name" value="DnaJ domain"/>
    <property type="match status" value="1"/>
</dbReference>
<evidence type="ECO:0000256" key="1">
    <source>
        <dbReference type="SAM" id="MobiDB-lite"/>
    </source>
</evidence>
<dbReference type="InterPro" id="IPR036869">
    <property type="entry name" value="J_dom_sf"/>
</dbReference>
<gene>
    <name evidence="3" type="ORF">D9Q98_007585</name>
</gene>